<gene>
    <name evidence="10" type="ORF">B9Z19DRAFT_1086330</name>
</gene>
<dbReference type="Pfam" id="PF18388">
    <property type="entry name" value="ATG29_N"/>
    <property type="match status" value="1"/>
</dbReference>
<organism evidence="10 11">
    <name type="scientific">Tuber borchii</name>
    <name type="common">White truffle</name>
    <dbReference type="NCBI Taxonomy" id="42251"/>
    <lineage>
        <taxon>Eukaryota</taxon>
        <taxon>Fungi</taxon>
        <taxon>Dikarya</taxon>
        <taxon>Ascomycota</taxon>
        <taxon>Pezizomycotina</taxon>
        <taxon>Pezizomycetes</taxon>
        <taxon>Pezizales</taxon>
        <taxon>Tuberaceae</taxon>
        <taxon>Tuber</taxon>
    </lineage>
</organism>
<proteinExistence type="inferred from homology"/>
<dbReference type="GO" id="GO:0015031">
    <property type="term" value="P:protein transport"/>
    <property type="evidence" value="ECO:0007669"/>
    <property type="project" value="UniProtKB-KW"/>
</dbReference>
<feature type="compositionally biased region" description="Polar residues" evidence="8">
    <location>
        <begin position="240"/>
        <end position="253"/>
    </location>
</feature>
<dbReference type="AlphaFoldDB" id="A0A2T6ZPM5"/>
<dbReference type="PANTHER" id="PTHR40012">
    <property type="entry name" value="AUTOPHAGY-RELATED PROTEIN 29"/>
    <property type="match status" value="1"/>
</dbReference>
<dbReference type="OrthoDB" id="21072at2759"/>
<evidence type="ECO:0000256" key="6">
    <source>
        <dbReference type="ARBA" id="ARBA00023006"/>
    </source>
</evidence>
<evidence type="ECO:0000256" key="8">
    <source>
        <dbReference type="SAM" id="MobiDB-lite"/>
    </source>
</evidence>
<dbReference type="FunFam" id="1.10.10.2570:FF:000001">
    <property type="entry name" value="Autophagy-related protein 29"/>
    <property type="match status" value="1"/>
</dbReference>
<reference evidence="10 11" key="1">
    <citation type="submission" date="2017-04" db="EMBL/GenBank/DDBJ databases">
        <title>Draft genome sequence of Tuber borchii Vittad., a whitish edible truffle.</title>
        <authorList>
            <consortium name="DOE Joint Genome Institute"/>
            <person name="Murat C."/>
            <person name="Kuo A."/>
            <person name="Barry K.W."/>
            <person name="Clum A."/>
            <person name="Dockter R.B."/>
            <person name="Fauchery L."/>
            <person name="Iotti M."/>
            <person name="Kohler A."/>
            <person name="Labutti K."/>
            <person name="Lindquist E.A."/>
            <person name="Lipzen A."/>
            <person name="Ohm R.A."/>
            <person name="Wang M."/>
            <person name="Grigoriev I.V."/>
            <person name="Zambonelli A."/>
            <person name="Martin F.M."/>
        </authorList>
    </citation>
    <scope>NUCLEOTIDE SEQUENCE [LARGE SCALE GENOMIC DNA]</scope>
    <source>
        <strain evidence="10 11">Tbo3840</strain>
    </source>
</reference>
<sequence>MPNVLGLGSRQSSARGATGGAGGSTGGAGGGGGGGPGEVPGASPSRAGTPLSQRTNSLRGEREGSRRGQTPPMPQQPEEKYIVYLRFPFARNGFVDPPQVDWDAGKERYLWKVLSRSNRNTDLDWNALASHLQVSRAFLLQQAAWLYERELSQIQAQMRKAGGPILNTNLSFPMPPSPRPQSPAVMGGVPMARTGTAGTTDLRVHSSLSVRSNPITTPTPRTTPLPPTPTTTTRPVAQPMSRTGSARTATQVATAHRLSSHVPAEPARIPSPAQRPSSSEVSEEEIESSTTGSSGDDDDEDDTDHPPRRLQGFLQKNRGMSSDEDEGDDEPAFLPFASTEKPSSVGEANMTGTVVLPRRRMAGAMSGKGKEANRSVTSPALEAALKKKTPTTTGSPRKFPVTDSAGPSSPSMGSSFSDLSDTSVTQSAMEDAYLSTMQAGGMGSRMSSLSQAVRSRYFPTSN</sequence>
<keyword evidence="4" id="KW-0813">Transport</keyword>
<keyword evidence="6" id="KW-0072">Autophagy</keyword>
<dbReference type="InterPro" id="IPR039362">
    <property type="entry name" value="ATG29_sf"/>
</dbReference>
<evidence type="ECO:0000313" key="10">
    <source>
        <dbReference type="EMBL" id="PUU77439.1"/>
    </source>
</evidence>
<evidence type="ECO:0000256" key="7">
    <source>
        <dbReference type="ARBA" id="ARBA00060351"/>
    </source>
</evidence>
<dbReference type="Proteomes" id="UP000244722">
    <property type="component" value="Unassembled WGS sequence"/>
</dbReference>
<evidence type="ECO:0000256" key="2">
    <source>
        <dbReference type="ARBA" id="ARBA00010082"/>
    </source>
</evidence>
<name>A0A2T6ZPM5_TUBBO</name>
<comment type="function">
    <text evidence="7">Plays a role in autophagy. Functions at the preautophagosomal structure (PAS) in order to form normal autophagosomes under starvation conditions. Also plays a role in mitophagy and regulation of filamentous growth.</text>
</comment>
<feature type="region of interest" description="Disordered" evidence="8">
    <location>
        <begin position="1"/>
        <end position="77"/>
    </location>
</feature>
<evidence type="ECO:0000256" key="3">
    <source>
        <dbReference type="ARBA" id="ARBA00013784"/>
    </source>
</evidence>
<keyword evidence="5" id="KW-0653">Protein transport</keyword>
<feature type="region of interest" description="Disordered" evidence="8">
    <location>
        <begin position="440"/>
        <end position="462"/>
    </location>
</feature>
<comment type="subcellular location">
    <subcellularLocation>
        <location evidence="1">Preautophagosomal structure</location>
    </subcellularLocation>
</comment>
<evidence type="ECO:0000256" key="4">
    <source>
        <dbReference type="ARBA" id="ARBA00022448"/>
    </source>
</evidence>
<feature type="domain" description="Atg29 N-terminal" evidence="9">
    <location>
        <begin position="81"/>
        <end position="134"/>
    </location>
</feature>
<evidence type="ECO:0000313" key="11">
    <source>
        <dbReference type="Proteomes" id="UP000244722"/>
    </source>
</evidence>
<comment type="caution">
    <text evidence="10">The sequence shown here is derived from an EMBL/GenBank/DDBJ whole genome shotgun (WGS) entry which is preliminary data.</text>
</comment>
<feature type="compositionally biased region" description="Acidic residues" evidence="8">
    <location>
        <begin position="322"/>
        <end position="331"/>
    </location>
</feature>
<comment type="similarity">
    <text evidence="2">Belongs to the ATG29 family.</text>
</comment>
<dbReference type="PANTHER" id="PTHR40012:SF1">
    <property type="entry name" value="AUTOPHAGY-RELATED PROTEIN 29"/>
    <property type="match status" value="1"/>
</dbReference>
<feature type="region of interest" description="Disordered" evidence="8">
    <location>
        <begin position="175"/>
        <end position="423"/>
    </location>
</feature>
<protein>
    <recommendedName>
        <fullName evidence="3">Autophagy-related protein 29</fullName>
    </recommendedName>
</protein>
<dbReference type="InterPro" id="IPR040666">
    <property type="entry name" value="Atg29_N"/>
</dbReference>
<evidence type="ECO:0000259" key="9">
    <source>
        <dbReference type="Pfam" id="PF18388"/>
    </source>
</evidence>
<dbReference type="InterPro" id="IPR039113">
    <property type="entry name" value="ATG29"/>
</dbReference>
<accession>A0A2T6ZPM5</accession>
<keyword evidence="11" id="KW-1185">Reference proteome</keyword>
<dbReference type="EMBL" id="NESQ01000153">
    <property type="protein sequence ID" value="PUU77439.1"/>
    <property type="molecule type" value="Genomic_DNA"/>
</dbReference>
<dbReference type="GO" id="GO:0000407">
    <property type="term" value="C:phagophore assembly site"/>
    <property type="evidence" value="ECO:0007669"/>
    <property type="project" value="UniProtKB-SubCell"/>
</dbReference>
<dbReference type="STRING" id="42251.A0A2T6ZPM5"/>
<evidence type="ECO:0000256" key="1">
    <source>
        <dbReference type="ARBA" id="ARBA00004329"/>
    </source>
</evidence>
<dbReference type="Gene3D" id="1.10.10.2570">
    <property type="match status" value="1"/>
</dbReference>
<evidence type="ECO:0000256" key="5">
    <source>
        <dbReference type="ARBA" id="ARBA00022927"/>
    </source>
</evidence>
<feature type="compositionally biased region" description="Gly residues" evidence="8">
    <location>
        <begin position="17"/>
        <end position="38"/>
    </location>
</feature>
<feature type="compositionally biased region" description="Polar residues" evidence="8">
    <location>
        <begin position="445"/>
        <end position="462"/>
    </location>
</feature>
<feature type="compositionally biased region" description="Polar residues" evidence="8">
    <location>
        <begin position="206"/>
        <end position="215"/>
    </location>
</feature>
<feature type="compositionally biased region" description="Low complexity" evidence="8">
    <location>
        <begin position="404"/>
        <end position="423"/>
    </location>
</feature>
<dbReference type="GO" id="GO:0000045">
    <property type="term" value="P:autophagosome assembly"/>
    <property type="evidence" value="ECO:0007669"/>
    <property type="project" value="InterPro"/>
</dbReference>